<keyword evidence="8" id="KW-1185">Reference proteome</keyword>
<dbReference type="GO" id="GO:0005525">
    <property type="term" value="F:GTP binding"/>
    <property type="evidence" value="ECO:0007669"/>
    <property type="project" value="UniProtKB-UniRule"/>
</dbReference>
<dbReference type="SUPFAM" id="SSF50249">
    <property type="entry name" value="Nucleic acid-binding proteins"/>
    <property type="match status" value="1"/>
</dbReference>
<keyword evidence="3" id="KW-0479">Metal-binding</keyword>
<feature type="compositionally biased region" description="Basic and acidic residues" evidence="4">
    <location>
        <begin position="62"/>
        <end position="74"/>
    </location>
</feature>
<name>A0A518BA24_9BACT</name>
<dbReference type="Gene3D" id="3.40.50.300">
    <property type="entry name" value="P-loop containing nucleotide triphosphate hydrolases"/>
    <property type="match status" value="1"/>
</dbReference>
<dbReference type="SUPFAM" id="SSF52540">
    <property type="entry name" value="P-loop containing nucleoside triphosphate hydrolases"/>
    <property type="match status" value="1"/>
</dbReference>
<keyword evidence="3" id="KW-0963">Cytoplasm</keyword>
<keyword evidence="3" id="KW-0694">RNA-binding</keyword>
<feature type="binding site" evidence="3">
    <location>
        <position position="370"/>
    </location>
    <ligand>
        <name>Zn(2+)</name>
        <dbReference type="ChEBI" id="CHEBI:29105"/>
    </ligand>
</feature>
<feature type="region of interest" description="Disordered" evidence="4">
    <location>
        <begin position="1"/>
        <end position="29"/>
    </location>
</feature>
<dbReference type="GO" id="GO:0019843">
    <property type="term" value="F:rRNA binding"/>
    <property type="evidence" value="ECO:0007669"/>
    <property type="project" value="UniProtKB-KW"/>
</dbReference>
<comment type="cofactor">
    <cofactor evidence="3">
        <name>Zn(2+)</name>
        <dbReference type="ChEBI" id="CHEBI:29105"/>
    </cofactor>
    <text evidence="3">Binds 1 zinc ion per subunit.</text>
</comment>
<dbReference type="PANTHER" id="PTHR32120:SF11">
    <property type="entry name" value="SMALL RIBOSOMAL SUBUNIT BIOGENESIS GTPASE RSGA 1, MITOCHONDRIAL-RELATED"/>
    <property type="match status" value="1"/>
</dbReference>
<proteinExistence type="inferred from homology"/>
<keyword evidence="3" id="KW-0690">Ribosome biogenesis</keyword>
<dbReference type="KEGG" id="knv:Pan216_46440"/>
<keyword evidence="3 7" id="KW-0378">Hydrolase</keyword>
<feature type="binding site" evidence="3">
    <location>
        <position position="377"/>
    </location>
    <ligand>
        <name>Zn(2+)</name>
        <dbReference type="ChEBI" id="CHEBI:29105"/>
    </ligand>
</feature>
<dbReference type="Proteomes" id="UP000317093">
    <property type="component" value="Chromosome"/>
</dbReference>
<evidence type="ECO:0000256" key="3">
    <source>
        <dbReference type="HAMAP-Rule" id="MF_01820"/>
    </source>
</evidence>
<dbReference type="Gene3D" id="1.10.40.50">
    <property type="entry name" value="Probable gtpase engc, domain 3"/>
    <property type="match status" value="1"/>
</dbReference>
<reference evidence="7 8" key="1">
    <citation type="submission" date="2019-02" db="EMBL/GenBank/DDBJ databases">
        <title>Deep-cultivation of Planctomycetes and their phenomic and genomic characterization uncovers novel biology.</title>
        <authorList>
            <person name="Wiegand S."/>
            <person name="Jogler M."/>
            <person name="Boedeker C."/>
            <person name="Pinto D."/>
            <person name="Vollmers J."/>
            <person name="Rivas-Marin E."/>
            <person name="Kohn T."/>
            <person name="Peeters S.H."/>
            <person name="Heuer A."/>
            <person name="Rast P."/>
            <person name="Oberbeckmann S."/>
            <person name="Bunk B."/>
            <person name="Jeske O."/>
            <person name="Meyerdierks A."/>
            <person name="Storesund J.E."/>
            <person name="Kallscheuer N."/>
            <person name="Luecker S."/>
            <person name="Lage O.M."/>
            <person name="Pohl T."/>
            <person name="Merkel B.J."/>
            <person name="Hornburger P."/>
            <person name="Mueller R.-W."/>
            <person name="Bruemmer F."/>
            <person name="Labrenz M."/>
            <person name="Spormann A.M."/>
            <person name="Op den Camp H."/>
            <person name="Overmann J."/>
            <person name="Amann R."/>
            <person name="Jetten M.S.M."/>
            <person name="Mascher T."/>
            <person name="Medema M.H."/>
            <person name="Devos D.P."/>
            <person name="Kaster A.-K."/>
            <person name="Ovreas L."/>
            <person name="Rohde M."/>
            <person name="Galperin M.Y."/>
            <person name="Jogler C."/>
        </authorList>
    </citation>
    <scope>NUCLEOTIDE SEQUENCE [LARGE SCALE GENOMIC DNA]</scope>
    <source>
        <strain evidence="7 8">Pan216</strain>
    </source>
</reference>
<feature type="compositionally biased region" description="Basic and acidic residues" evidence="4">
    <location>
        <begin position="1"/>
        <end position="20"/>
    </location>
</feature>
<dbReference type="NCBIfam" id="TIGR00157">
    <property type="entry name" value="ribosome small subunit-dependent GTPase A"/>
    <property type="match status" value="1"/>
</dbReference>
<feature type="binding site" evidence="3">
    <location>
        <position position="375"/>
    </location>
    <ligand>
        <name>Zn(2+)</name>
        <dbReference type="ChEBI" id="CHEBI:29105"/>
    </ligand>
</feature>
<comment type="similarity">
    <text evidence="3">Belongs to the TRAFAC class YlqF/YawG GTPase family. RsgA subfamily.</text>
</comment>
<dbReference type="GO" id="GO:0005737">
    <property type="term" value="C:cytoplasm"/>
    <property type="evidence" value="ECO:0007669"/>
    <property type="project" value="UniProtKB-SubCell"/>
</dbReference>
<feature type="domain" description="EngC GTPase" evidence="5">
    <location>
        <begin position="197"/>
        <end position="344"/>
    </location>
</feature>
<protein>
    <recommendedName>
        <fullName evidence="3">Small ribosomal subunit biogenesis GTPase RsgA</fullName>
        <ecNumber evidence="3">3.6.1.-</ecNumber>
    </recommendedName>
</protein>
<keyword evidence="3" id="KW-0699">rRNA-binding</keyword>
<feature type="region of interest" description="Disordered" evidence="4">
    <location>
        <begin position="52"/>
        <end position="91"/>
    </location>
</feature>
<evidence type="ECO:0000256" key="4">
    <source>
        <dbReference type="SAM" id="MobiDB-lite"/>
    </source>
</evidence>
<dbReference type="PROSITE" id="PS51721">
    <property type="entry name" value="G_CP"/>
    <property type="match status" value="1"/>
</dbReference>
<dbReference type="AlphaFoldDB" id="A0A518BA24"/>
<gene>
    <name evidence="7" type="primary">rsgA_2</name>
    <name evidence="3" type="synonym">rsgA</name>
    <name evidence="7" type="ORF">Pan216_46440</name>
</gene>
<evidence type="ECO:0000259" key="6">
    <source>
        <dbReference type="PROSITE" id="PS51721"/>
    </source>
</evidence>
<sequence length="417" mass="46517">MKRGRALDTEDPSFKIRKPDGQPPTCRTAKSPSLIEAFCYHEDMAKKRKMRVALQKNRTSRRRDGDLTRAYHQDEDADALSAKGERVRAKGGVSRKRTVQIDTETNSLAVTEDCERGRVLMVQGLHCVVVTEEGTTRRCYTRRLLKSLQIDERSVIATGDWVWFRPAPNDEGMIVSVEPRGGMLTRRYRHREQVIAANVDRVLIVGSLLEPVLKPNLIDRYLVTAELGGVRPLICLNKADLIKTRVIMPIMGLYSQLGYDIILASASTGQGLDLLKRMLAGSQTVIVGQSGVGKSSLLNALDPSLHLKVGNISDKSGKGKHTTTTAQLLRLEDGGTVIDTPGIRQFELADIEPEEVHGHFIEFRAFTIHCRFPGCQHLHEEDCAIKTAVAEGLITWGRYESYLRMLNGEERMTGKST</sequence>
<dbReference type="Gene3D" id="2.40.50.140">
    <property type="entry name" value="Nucleic acid-binding proteins"/>
    <property type="match status" value="1"/>
</dbReference>
<keyword evidence="1 3" id="KW-0547">Nucleotide-binding</keyword>
<feature type="binding site" evidence="3">
    <location>
        <begin position="288"/>
        <end position="296"/>
    </location>
    <ligand>
        <name>GTP</name>
        <dbReference type="ChEBI" id="CHEBI:37565"/>
    </ligand>
</feature>
<comment type="function">
    <text evidence="3">One of several proteins that assist in the late maturation steps of the functional core of the 30S ribosomal subunit. Helps release RbfA from mature subunits. May play a role in the assembly of ribosomal proteins into the subunit. Circularly permuted GTPase that catalyzes slow GTP hydrolysis, GTPase activity is stimulated by the 30S ribosomal subunit.</text>
</comment>
<evidence type="ECO:0000256" key="1">
    <source>
        <dbReference type="ARBA" id="ARBA00022741"/>
    </source>
</evidence>
<feature type="domain" description="CP-type G" evidence="6">
    <location>
        <begin position="191"/>
        <end position="346"/>
    </location>
</feature>
<keyword evidence="2 3" id="KW-0342">GTP-binding</keyword>
<evidence type="ECO:0000313" key="8">
    <source>
        <dbReference type="Proteomes" id="UP000317093"/>
    </source>
</evidence>
<dbReference type="EMBL" id="CP036279">
    <property type="protein sequence ID" value="QDU63763.1"/>
    <property type="molecule type" value="Genomic_DNA"/>
</dbReference>
<evidence type="ECO:0000256" key="2">
    <source>
        <dbReference type="ARBA" id="ARBA00023134"/>
    </source>
</evidence>
<dbReference type="GO" id="GO:0003924">
    <property type="term" value="F:GTPase activity"/>
    <property type="evidence" value="ECO:0007669"/>
    <property type="project" value="UniProtKB-UniRule"/>
</dbReference>
<evidence type="ECO:0000259" key="5">
    <source>
        <dbReference type="PROSITE" id="PS50936"/>
    </source>
</evidence>
<feature type="binding site" evidence="3">
    <location>
        <position position="383"/>
    </location>
    <ligand>
        <name>Zn(2+)</name>
        <dbReference type="ChEBI" id="CHEBI:29105"/>
    </ligand>
</feature>
<dbReference type="InterPro" id="IPR027417">
    <property type="entry name" value="P-loop_NTPase"/>
</dbReference>
<dbReference type="InterPro" id="IPR004881">
    <property type="entry name" value="Ribosome_biogen_GTPase_RsgA"/>
</dbReference>
<dbReference type="HAMAP" id="MF_01820">
    <property type="entry name" value="GTPase_RsgA"/>
    <property type="match status" value="1"/>
</dbReference>
<dbReference type="GO" id="GO:0046872">
    <property type="term" value="F:metal ion binding"/>
    <property type="evidence" value="ECO:0007669"/>
    <property type="project" value="UniProtKB-KW"/>
</dbReference>
<dbReference type="PROSITE" id="PS50936">
    <property type="entry name" value="ENGC_GTPASE"/>
    <property type="match status" value="1"/>
</dbReference>
<dbReference type="GO" id="GO:0042274">
    <property type="term" value="P:ribosomal small subunit biogenesis"/>
    <property type="evidence" value="ECO:0007669"/>
    <property type="project" value="UniProtKB-UniRule"/>
</dbReference>
<evidence type="ECO:0000313" key="7">
    <source>
        <dbReference type="EMBL" id="QDU63763.1"/>
    </source>
</evidence>
<dbReference type="EC" id="3.6.1.-" evidence="3"/>
<dbReference type="CDD" id="cd01854">
    <property type="entry name" value="YjeQ_EngC"/>
    <property type="match status" value="1"/>
</dbReference>
<feature type="binding site" evidence="3">
    <location>
        <begin position="237"/>
        <end position="240"/>
    </location>
    <ligand>
        <name>GTP</name>
        <dbReference type="ChEBI" id="CHEBI:37565"/>
    </ligand>
</feature>
<dbReference type="InterPro" id="IPR010914">
    <property type="entry name" value="RsgA_GTPase_dom"/>
</dbReference>
<keyword evidence="3" id="KW-0862">Zinc</keyword>
<comment type="subcellular location">
    <subcellularLocation>
        <location evidence="3">Cytoplasm</location>
    </subcellularLocation>
</comment>
<dbReference type="InterPro" id="IPR030378">
    <property type="entry name" value="G_CP_dom"/>
</dbReference>
<comment type="subunit">
    <text evidence="3">Monomer. Associates with 30S ribosomal subunit, binds 16S rRNA.</text>
</comment>
<dbReference type="InterPro" id="IPR012340">
    <property type="entry name" value="NA-bd_OB-fold"/>
</dbReference>
<organism evidence="7 8">
    <name type="scientific">Kolteria novifilia</name>
    <dbReference type="NCBI Taxonomy" id="2527975"/>
    <lineage>
        <taxon>Bacteria</taxon>
        <taxon>Pseudomonadati</taxon>
        <taxon>Planctomycetota</taxon>
        <taxon>Planctomycetia</taxon>
        <taxon>Kolteriales</taxon>
        <taxon>Kolteriaceae</taxon>
        <taxon>Kolteria</taxon>
    </lineage>
</organism>
<dbReference type="Pfam" id="PF03193">
    <property type="entry name" value="RsgA_GTPase"/>
    <property type="match status" value="1"/>
</dbReference>
<accession>A0A518BA24</accession>
<dbReference type="PANTHER" id="PTHR32120">
    <property type="entry name" value="SMALL RIBOSOMAL SUBUNIT BIOGENESIS GTPASE RSGA"/>
    <property type="match status" value="1"/>
</dbReference>